<proteinExistence type="predicted"/>
<dbReference type="EMBL" id="CALNXJ010000020">
    <property type="protein sequence ID" value="CAH3123964.1"/>
    <property type="molecule type" value="Genomic_DNA"/>
</dbReference>
<reference evidence="1 2" key="1">
    <citation type="submission" date="2022-05" db="EMBL/GenBank/DDBJ databases">
        <authorList>
            <consortium name="Genoscope - CEA"/>
            <person name="William W."/>
        </authorList>
    </citation>
    <scope>NUCLEOTIDE SEQUENCE [LARGE SCALE GENOMIC DNA]</scope>
</reference>
<name>A0AAU9WS62_9CNID</name>
<keyword evidence="2" id="KW-1185">Reference proteome</keyword>
<dbReference type="Proteomes" id="UP001159428">
    <property type="component" value="Unassembled WGS sequence"/>
</dbReference>
<dbReference type="AlphaFoldDB" id="A0AAU9WS62"/>
<evidence type="ECO:0000313" key="1">
    <source>
        <dbReference type="EMBL" id="CAH3123964.1"/>
    </source>
</evidence>
<protein>
    <submittedName>
        <fullName evidence="1">Uncharacterized protein</fullName>
    </submittedName>
</protein>
<sequence>MENYRQISLTSIVNCYKFYFFVRTVNMWNNLPKDIVHARSLTLFRNRLKIYMNID</sequence>
<organism evidence="1 2">
    <name type="scientific">Pocillopora meandrina</name>
    <dbReference type="NCBI Taxonomy" id="46732"/>
    <lineage>
        <taxon>Eukaryota</taxon>
        <taxon>Metazoa</taxon>
        <taxon>Cnidaria</taxon>
        <taxon>Anthozoa</taxon>
        <taxon>Hexacorallia</taxon>
        <taxon>Scleractinia</taxon>
        <taxon>Astrocoeniina</taxon>
        <taxon>Pocilloporidae</taxon>
        <taxon>Pocillopora</taxon>
    </lineage>
</organism>
<accession>A0AAU9WS62</accession>
<gene>
    <name evidence="1" type="ORF">PMEA_00011631</name>
</gene>
<comment type="caution">
    <text evidence="1">The sequence shown here is derived from an EMBL/GenBank/DDBJ whole genome shotgun (WGS) entry which is preliminary data.</text>
</comment>
<evidence type="ECO:0000313" key="2">
    <source>
        <dbReference type="Proteomes" id="UP001159428"/>
    </source>
</evidence>